<evidence type="ECO:0000256" key="1">
    <source>
        <dbReference type="SAM" id="MobiDB-lite"/>
    </source>
</evidence>
<evidence type="ECO:0000313" key="2">
    <source>
        <dbReference type="EMBL" id="MQL99393.1"/>
    </source>
</evidence>
<name>A0A843W567_COLES</name>
<dbReference type="Proteomes" id="UP000652761">
    <property type="component" value="Unassembled WGS sequence"/>
</dbReference>
<dbReference type="AlphaFoldDB" id="A0A843W567"/>
<accession>A0A843W567</accession>
<protein>
    <submittedName>
        <fullName evidence="2">Uncharacterized protein</fullName>
    </submittedName>
</protein>
<gene>
    <name evidence="2" type="ORF">Taro_032115</name>
</gene>
<keyword evidence="3" id="KW-1185">Reference proteome</keyword>
<reference evidence="2" key="1">
    <citation type="submission" date="2017-07" db="EMBL/GenBank/DDBJ databases">
        <title>Taro Niue Genome Assembly and Annotation.</title>
        <authorList>
            <person name="Atibalentja N."/>
            <person name="Keating K."/>
            <person name="Fields C.J."/>
        </authorList>
    </citation>
    <scope>NUCLEOTIDE SEQUENCE</scope>
    <source>
        <strain evidence="2">Niue_2</strain>
        <tissue evidence="2">Leaf</tissue>
    </source>
</reference>
<proteinExistence type="predicted"/>
<feature type="region of interest" description="Disordered" evidence="1">
    <location>
        <begin position="1"/>
        <end position="61"/>
    </location>
</feature>
<comment type="caution">
    <text evidence="2">The sequence shown here is derived from an EMBL/GenBank/DDBJ whole genome shotgun (WGS) entry which is preliminary data.</text>
</comment>
<feature type="compositionally biased region" description="Polar residues" evidence="1">
    <location>
        <begin position="1"/>
        <end position="20"/>
    </location>
</feature>
<sequence length="97" mass="10721">MANINVNHVATGLTGTFRSQRGSRARQPKRPAWPSSGERMRRLGPSRSCCDGPIDRDHSEVATGRAIVTSEVQPDPEKGFSLFGVRSFPPMHDNEIF</sequence>
<dbReference type="EMBL" id="NMUH01002343">
    <property type="protein sequence ID" value="MQL99393.1"/>
    <property type="molecule type" value="Genomic_DNA"/>
</dbReference>
<organism evidence="2 3">
    <name type="scientific">Colocasia esculenta</name>
    <name type="common">Wild taro</name>
    <name type="synonym">Arum esculentum</name>
    <dbReference type="NCBI Taxonomy" id="4460"/>
    <lineage>
        <taxon>Eukaryota</taxon>
        <taxon>Viridiplantae</taxon>
        <taxon>Streptophyta</taxon>
        <taxon>Embryophyta</taxon>
        <taxon>Tracheophyta</taxon>
        <taxon>Spermatophyta</taxon>
        <taxon>Magnoliopsida</taxon>
        <taxon>Liliopsida</taxon>
        <taxon>Araceae</taxon>
        <taxon>Aroideae</taxon>
        <taxon>Colocasieae</taxon>
        <taxon>Colocasia</taxon>
    </lineage>
</organism>
<evidence type="ECO:0000313" key="3">
    <source>
        <dbReference type="Proteomes" id="UP000652761"/>
    </source>
</evidence>